<dbReference type="EMBL" id="QUWK01000021">
    <property type="protein sequence ID" value="RFU93727.1"/>
    <property type="molecule type" value="Genomic_DNA"/>
</dbReference>
<sequence>MDDSNSKNEEKINQNIVVKQAEKEIQKQDLQGCPNQRTNLGTASKVLRNDLDSGNQVNKTTIELISELYPPEVVETTKRAIDIMKPIVDSAEFKEITKKSTEIAKLYSDTLETISPSVSKYIEKYYNPQILEKASKVAVETFKVSERSLGSLKLDQYIKAIDDSNLMKAVNKISSEYFLPSKKIEEIIRNNPSVSTVVEGYLSTKKQLSTYADIINKNIEAYSINDKISHLSDMSDSLIPEIYKLYASSANQFSKTDKLFVDEEDCKLVPYIDTTRTKFLLEEKPFIDNLQELFPQLEDREIIDFRNFLAIYPMLGINNKTGELIYNGMKRLLKTDINSSHFYLLKENEYLYRCRKWTEERGRTIDFTLQKMYEAPVEKVAMARFNPAGVNHLYMASTWQTAKHEARATRTRIKFTMLKAKVKENSYFLNLTKGQNLVFTECLQPKCSDNDKVPEVYLISNFLSQCCNKIISDNNLHISGIRYPSVYDESTYSYVLFNKNRDFFKDAVIMTKPII</sequence>
<name>A0A372MD61_9SPIR</name>
<proteinExistence type="predicted"/>
<reference evidence="2 3" key="2">
    <citation type="submission" date="2018-09" db="EMBL/GenBank/DDBJ databases">
        <title>Genome of Sphaerochaeta halotolerans strain 4-11.</title>
        <authorList>
            <person name="Nazina T.N."/>
            <person name="Sokolova D.S."/>
        </authorList>
    </citation>
    <scope>NUCLEOTIDE SEQUENCE [LARGE SCALE GENOMIC DNA]</scope>
    <source>
        <strain evidence="2 3">4-11</strain>
    </source>
</reference>
<keyword evidence="3" id="KW-1185">Reference proteome</keyword>
<comment type="caution">
    <text evidence="2">The sequence shown here is derived from an EMBL/GenBank/DDBJ whole genome shotgun (WGS) entry which is preliminary data.</text>
</comment>
<dbReference type="RefSeq" id="WP_117331493.1">
    <property type="nucleotide sequence ID" value="NZ_QUWK01000021.1"/>
</dbReference>
<dbReference type="Pfam" id="PF08808">
    <property type="entry name" value="RES"/>
    <property type="match status" value="1"/>
</dbReference>
<protein>
    <recommendedName>
        <fullName evidence="1">RES domain-containing protein</fullName>
    </recommendedName>
</protein>
<dbReference type="AlphaFoldDB" id="A0A372MD61"/>
<gene>
    <name evidence="2" type="ORF">DYP60_13230</name>
</gene>
<accession>A0A372MD61</accession>
<reference evidence="3" key="1">
    <citation type="submission" date="2018-08" db="EMBL/GenBank/DDBJ databases">
        <authorList>
            <person name="Grouzdev D.S."/>
            <person name="Krutkina M.S."/>
        </authorList>
    </citation>
    <scope>NUCLEOTIDE SEQUENCE [LARGE SCALE GENOMIC DNA]</scope>
    <source>
        <strain evidence="3">4-11</strain>
    </source>
</reference>
<organism evidence="2 3">
    <name type="scientific">Sphaerochaeta halotolerans</name>
    <dbReference type="NCBI Taxonomy" id="2293840"/>
    <lineage>
        <taxon>Bacteria</taxon>
        <taxon>Pseudomonadati</taxon>
        <taxon>Spirochaetota</taxon>
        <taxon>Spirochaetia</taxon>
        <taxon>Spirochaetales</taxon>
        <taxon>Sphaerochaetaceae</taxon>
        <taxon>Sphaerochaeta</taxon>
    </lineage>
</organism>
<evidence type="ECO:0000259" key="1">
    <source>
        <dbReference type="Pfam" id="PF08808"/>
    </source>
</evidence>
<evidence type="ECO:0000313" key="2">
    <source>
        <dbReference type="EMBL" id="RFU93727.1"/>
    </source>
</evidence>
<dbReference type="InterPro" id="IPR014914">
    <property type="entry name" value="RES_dom"/>
</dbReference>
<feature type="domain" description="RES" evidence="1">
    <location>
        <begin position="381"/>
        <end position="508"/>
    </location>
</feature>
<evidence type="ECO:0000313" key="3">
    <source>
        <dbReference type="Proteomes" id="UP000264002"/>
    </source>
</evidence>
<dbReference type="Proteomes" id="UP000264002">
    <property type="component" value="Unassembled WGS sequence"/>
</dbReference>